<dbReference type="OrthoDB" id="2441647at2759"/>
<dbReference type="GO" id="GO:0031424">
    <property type="term" value="P:keratinization"/>
    <property type="evidence" value="ECO:0007669"/>
    <property type="project" value="TreeGrafter"/>
</dbReference>
<reference evidence="8" key="1">
    <citation type="submission" date="2025-08" db="UniProtKB">
        <authorList>
            <consortium name="RefSeq"/>
        </authorList>
    </citation>
    <scope>IDENTIFICATION</scope>
</reference>
<sequence length="474" mass="53173">MSQLSPSCKSGDGGKDFSSCSAHCGSVGVGSSSSSICQSGESRGGRGYFGYGYGSKSLHNLGGTRRISVCDGYQGGGRGYGVCWERYGGWGYGRGGFGGGNFGGGGARFGGICRGGLVGGGLGGGDIGRSWGIQGVHVNGNLLRPVHMEIDPDFQRVRAHEKEQIKSLNDKFACFIDKVRCLEQENQVLLTKWELLQQQGGQTGVHRDIEPFFQSYICHLRRQRDTLQSQKEELNLEDCKMLQIVNEYKASYEKEIDRRLCTEEEFVNLKKNLDCIYMGKMEVGVKVNILREEIEFLKCLYAMELSDVQRIAQDTNVVVSMDNCRDLDVEGIIAEIRREYEGLAQKSQAEVNAVYQSKYQDLHNTWGRHCDRLRTRQHEIQELTRLIQKLRLDIGDVKKKNACLQEEIADVERRGCCAVSDAQEKLRELRCSLLKAKDNLAHLLRDYQELLNVKMALDIEIATYRALLEGEECR</sequence>
<dbReference type="SMART" id="SM01391">
    <property type="entry name" value="Filament"/>
    <property type="match status" value="1"/>
</dbReference>
<dbReference type="PROSITE" id="PS51842">
    <property type="entry name" value="IF_ROD_2"/>
    <property type="match status" value="1"/>
</dbReference>
<dbReference type="FunFam" id="1.20.5.500:FF:000001">
    <property type="entry name" value="Type II keratin 23"/>
    <property type="match status" value="1"/>
</dbReference>
<evidence type="ECO:0000256" key="1">
    <source>
        <dbReference type="ARBA" id="ARBA00022754"/>
    </source>
</evidence>
<evidence type="ECO:0000313" key="8">
    <source>
        <dbReference type="RefSeq" id="XP_006031801.1"/>
    </source>
</evidence>
<gene>
    <name evidence="8" type="primary">LOC102373665</name>
</gene>
<dbReference type="InterPro" id="IPR032444">
    <property type="entry name" value="Keratin_2_head"/>
</dbReference>
<dbReference type="FunFam" id="1.20.5.1160:FF:000001">
    <property type="entry name" value="Keratin type II"/>
    <property type="match status" value="1"/>
</dbReference>
<dbReference type="PRINTS" id="PR01276">
    <property type="entry name" value="TYPE2KERATIN"/>
</dbReference>
<dbReference type="KEGG" id="asn:102373665"/>
<dbReference type="STRING" id="38654.A0A1U7S5W4"/>
<dbReference type="Pfam" id="PF16208">
    <property type="entry name" value="Keratin_2_head"/>
    <property type="match status" value="1"/>
</dbReference>
<proteinExistence type="inferred from homology"/>
<dbReference type="RefSeq" id="XP_006031801.1">
    <property type="nucleotide sequence ID" value="XM_006031739.1"/>
</dbReference>
<evidence type="ECO:0000256" key="4">
    <source>
        <dbReference type="RuleBase" id="RU000685"/>
    </source>
</evidence>
<dbReference type="SUPFAM" id="SSF64593">
    <property type="entry name" value="Intermediate filament protein, coiled coil region"/>
    <property type="match status" value="2"/>
</dbReference>
<dbReference type="GO" id="GO:0045109">
    <property type="term" value="P:intermediate filament organization"/>
    <property type="evidence" value="ECO:0007669"/>
    <property type="project" value="TreeGrafter"/>
</dbReference>
<dbReference type="PANTHER" id="PTHR45616:SF39">
    <property type="entry name" value="KERATIN, TYPE II CYTOSKELETAL 6A-RELATED"/>
    <property type="match status" value="1"/>
</dbReference>
<comment type="similarity">
    <text evidence="3 4">Belongs to the intermediate filament family.</text>
</comment>
<dbReference type="GeneID" id="102373665"/>
<dbReference type="GO" id="GO:0030280">
    <property type="term" value="F:structural constituent of skin epidermis"/>
    <property type="evidence" value="ECO:0007669"/>
    <property type="project" value="TreeGrafter"/>
</dbReference>
<dbReference type="Gene3D" id="1.20.5.500">
    <property type="entry name" value="Single helix bin"/>
    <property type="match status" value="1"/>
</dbReference>
<accession>A0A1U7S5W4</accession>
<evidence type="ECO:0000256" key="5">
    <source>
        <dbReference type="SAM" id="Coils"/>
    </source>
</evidence>
<dbReference type="InterPro" id="IPR039008">
    <property type="entry name" value="IF_rod_dom"/>
</dbReference>
<keyword evidence="2 5" id="KW-0175">Coiled coil</keyword>
<dbReference type="Proteomes" id="UP000189705">
    <property type="component" value="Unplaced"/>
</dbReference>
<dbReference type="InterPro" id="IPR003054">
    <property type="entry name" value="Keratin_II"/>
</dbReference>
<evidence type="ECO:0000259" key="6">
    <source>
        <dbReference type="PROSITE" id="PS51842"/>
    </source>
</evidence>
<dbReference type="AlphaFoldDB" id="A0A1U7S5W4"/>
<dbReference type="PANTHER" id="PTHR45616">
    <property type="entry name" value="GATA-TYPE DOMAIN-CONTAINING PROTEIN"/>
    <property type="match status" value="1"/>
</dbReference>
<dbReference type="InParanoid" id="A0A1U7S5W4"/>
<dbReference type="Pfam" id="PF00038">
    <property type="entry name" value="Filament"/>
    <property type="match status" value="1"/>
</dbReference>
<dbReference type="Gene3D" id="1.20.5.1160">
    <property type="entry name" value="Vasodilator-stimulated phosphoprotein"/>
    <property type="match status" value="1"/>
</dbReference>
<dbReference type="GO" id="GO:0005615">
    <property type="term" value="C:extracellular space"/>
    <property type="evidence" value="ECO:0007669"/>
    <property type="project" value="TreeGrafter"/>
</dbReference>
<dbReference type="PROSITE" id="PS00226">
    <property type="entry name" value="IF_ROD_1"/>
    <property type="match status" value="1"/>
</dbReference>
<keyword evidence="1 4" id="KW-0403">Intermediate filament</keyword>
<protein>
    <submittedName>
        <fullName evidence="8">Keratin, type II cytoskeletal 1-like</fullName>
    </submittedName>
</protein>
<feature type="coiled-coil region" evidence="5">
    <location>
        <begin position="373"/>
        <end position="453"/>
    </location>
</feature>
<dbReference type="InterPro" id="IPR018039">
    <property type="entry name" value="IF_conserved"/>
</dbReference>
<dbReference type="FunFam" id="1.20.5.170:FF:000004">
    <property type="entry name" value="Keratin, type II cytoskeletal 5"/>
    <property type="match status" value="1"/>
</dbReference>
<evidence type="ECO:0000313" key="7">
    <source>
        <dbReference type="Proteomes" id="UP000189705"/>
    </source>
</evidence>
<dbReference type="GO" id="GO:0045095">
    <property type="term" value="C:keratin filament"/>
    <property type="evidence" value="ECO:0007669"/>
    <property type="project" value="InterPro"/>
</dbReference>
<evidence type="ECO:0000256" key="2">
    <source>
        <dbReference type="ARBA" id="ARBA00023054"/>
    </source>
</evidence>
<feature type="domain" description="IF rod" evidence="6">
    <location>
        <begin position="161"/>
        <end position="474"/>
    </location>
</feature>
<organism evidence="7 8">
    <name type="scientific">Alligator sinensis</name>
    <name type="common">Chinese alligator</name>
    <dbReference type="NCBI Taxonomy" id="38654"/>
    <lineage>
        <taxon>Eukaryota</taxon>
        <taxon>Metazoa</taxon>
        <taxon>Chordata</taxon>
        <taxon>Craniata</taxon>
        <taxon>Vertebrata</taxon>
        <taxon>Euteleostomi</taxon>
        <taxon>Archelosauria</taxon>
        <taxon>Archosauria</taxon>
        <taxon>Crocodylia</taxon>
        <taxon>Alligatoridae</taxon>
        <taxon>Alligatorinae</taxon>
        <taxon>Alligator</taxon>
    </lineage>
</organism>
<keyword evidence="7" id="KW-1185">Reference proteome</keyword>
<name>A0A1U7S5W4_ALLSI</name>
<evidence type="ECO:0000256" key="3">
    <source>
        <dbReference type="ARBA" id="ARBA00061646"/>
    </source>
</evidence>
<dbReference type="Gene3D" id="1.20.5.170">
    <property type="match status" value="1"/>
</dbReference>